<feature type="domain" description="Pyruvate kinase barrel" evidence="13">
    <location>
        <begin position="150"/>
        <end position="455"/>
    </location>
</feature>
<dbReference type="GO" id="GO:0016301">
    <property type="term" value="F:kinase activity"/>
    <property type="evidence" value="ECO:0007669"/>
    <property type="project" value="UniProtKB-KW"/>
</dbReference>
<dbReference type="Pfam" id="PF00224">
    <property type="entry name" value="PK"/>
    <property type="match status" value="1"/>
</dbReference>
<evidence type="ECO:0000313" key="14">
    <source>
        <dbReference type="EMBL" id="SEI85208.1"/>
    </source>
</evidence>
<evidence type="ECO:0000313" key="15">
    <source>
        <dbReference type="Proteomes" id="UP000199223"/>
    </source>
</evidence>
<proteinExistence type="inferred from homology"/>
<dbReference type="InterPro" id="IPR015806">
    <property type="entry name" value="Pyrv_Knase_insert_dom_sf"/>
</dbReference>
<organism evidence="14 15">
    <name type="scientific">Deinococcus reticulitermitis</name>
    <dbReference type="NCBI Taxonomy" id="856736"/>
    <lineage>
        <taxon>Bacteria</taxon>
        <taxon>Thermotogati</taxon>
        <taxon>Deinococcota</taxon>
        <taxon>Deinococci</taxon>
        <taxon>Deinococcales</taxon>
        <taxon>Deinococcaceae</taxon>
        <taxon>Deinococcus</taxon>
    </lineage>
</organism>
<dbReference type="UniPathway" id="UPA00109">
    <property type="reaction ID" value="UER00188"/>
</dbReference>
<keyword evidence="8" id="KW-0067">ATP-binding</keyword>
<evidence type="ECO:0000256" key="7">
    <source>
        <dbReference type="ARBA" id="ARBA00022777"/>
    </source>
</evidence>
<keyword evidence="11 14" id="KW-0670">Pyruvate</keyword>
<dbReference type="SUPFAM" id="SSF50800">
    <property type="entry name" value="PK beta-barrel domain-like"/>
    <property type="match status" value="1"/>
</dbReference>
<keyword evidence="10 12" id="KW-0324">Glycolysis</keyword>
<dbReference type="STRING" id="856736.SAMN04488058_10246"/>
<evidence type="ECO:0000256" key="8">
    <source>
        <dbReference type="ARBA" id="ARBA00022840"/>
    </source>
</evidence>
<name>A0A1H6TYL8_9DEIO</name>
<evidence type="ECO:0000256" key="10">
    <source>
        <dbReference type="ARBA" id="ARBA00023152"/>
    </source>
</evidence>
<evidence type="ECO:0000256" key="1">
    <source>
        <dbReference type="ARBA" id="ARBA00004997"/>
    </source>
</evidence>
<dbReference type="EMBL" id="FNZA01000002">
    <property type="protein sequence ID" value="SEI85208.1"/>
    <property type="molecule type" value="Genomic_DNA"/>
</dbReference>
<dbReference type="Proteomes" id="UP000199223">
    <property type="component" value="Unassembled WGS sequence"/>
</dbReference>
<evidence type="ECO:0000256" key="4">
    <source>
        <dbReference type="ARBA" id="ARBA00022679"/>
    </source>
</evidence>
<dbReference type="PRINTS" id="PR01050">
    <property type="entry name" value="PYRUVTKNASE"/>
</dbReference>
<dbReference type="RefSeq" id="WP_092263248.1">
    <property type="nucleotide sequence ID" value="NZ_FNZA01000002.1"/>
</dbReference>
<evidence type="ECO:0000256" key="3">
    <source>
        <dbReference type="ARBA" id="ARBA00012142"/>
    </source>
</evidence>
<keyword evidence="9 12" id="KW-0460">Magnesium</keyword>
<dbReference type="OrthoDB" id="9812123at2"/>
<dbReference type="Gene3D" id="3.20.20.60">
    <property type="entry name" value="Phosphoenolpyruvate-binding domains"/>
    <property type="match status" value="1"/>
</dbReference>
<evidence type="ECO:0000256" key="12">
    <source>
        <dbReference type="RuleBase" id="RU000504"/>
    </source>
</evidence>
<dbReference type="PANTHER" id="PTHR11817">
    <property type="entry name" value="PYRUVATE KINASE"/>
    <property type="match status" value="1"/>
</dbReference>
<dbReference type="GO" id="GO:0005524">
    <property type="term" value="F:ATP binding"/>
    <property type="evidence" value="ECO:0007669"/>
    <property type="project" value="UniProtKB-KW"/>
</dbReference>
<dbReference type="AlphaFoldDB" id="A0A1H6TYL8"/>
<dbReference type="InterPro" id="IPR001697">
    <property type="entry name" value="Pyr_Knase"/>
</dbReference>
<dbReference type="InterPro" id="IPR040442">
    <property type="entry name" value="Pyrv_kinase-like_dom_sf"/>
</dbReference>
<evidence type="ECO:0000256" key="2">
    <source>
        <dbReference type="ARBA" id="ARBA00008663"/>
    </source>
</evidence>
<keyword evidence="15" id="KW-1185">Reference proteome</keyword>
<accession>A0A1H6TYL8</accession>
<dbReference type="GO" id="GO:0000287">
    <property type="term" value="F:magnesium ion binding"/>
    <property type="evidence" value="ECO:0007669"/>
    <property type="project" value="InterPro"/>
</dbReference>
<dbReference type="Gene3D" id="2.40.33.10">
    <property type="entry name" value="PK beta-barrel domain-like"/>
    <property type="match status" value="1"/>
</dbReference>
<keyword evidence="7 12" id="KW-0418">Kinase</keyword>
<sequence length="501" mass="54053">MTELAASEAPSDLDSIRRRLGELRAEVGAGAQARLERWRPWTGRDTYRPSAENLAAYLALRQHDVRALQSELVTWGVSSLGRCEPYVLPNLDAAGRALGALAGEARGGAAPTPERAAFAALESRLAAHTRELFGDVPTPGIMVTFPSEAAHNPALIRELLEAGMTVARINLAHDGPAEWAAMLAHLRTAREQAGQPCRVLMDLAGPKVRTGPPRWEGRAERLRPGDRIFLGPREEGLPRPGLTCTLPEALSAVEVGHTVWIDDGKIGTVVEARSGDVLTLRVTHAPAKGGKLRPEKGLNFPDTLLRLPALTDKDRTDLPFVARHADLVGYSFVQTVGDVEILLAALDAAGAPPDLGLVLKIETRHAVQNLADLMVRAAGARPTGVMIARGDLAVELGFARLTEIQEQMLWLAEAAHLPVIWATQVLEALVKKGERGRGEYTDAAGGVRAECIMLNKGPYVVQGVRELSDLIARMRPHFDKKRPQFRALSVAQPSSDRSGDA</sequence>
<comment type="catalytic activity">
    <reaction evidence="12">
        <text>pyruvate + ATP = phosphoenolpyruvate + ADP + H(+)</text>
        <dbReference type="Rhea" id="RHEA:18157"/>
        <dbReference type="ChEBI" id="CHEBI:15361"/>
        <dbReference type="ChEBI" id="CHEBI:15378"/>
        <dbReference type="ChEBI" id="CHEBI:30616"/>
        <dbReference type="ChEBI" id="CHEBI:58702"/>
        <dbReference type="ChEBI" id="CHEBI:456216"/>
        <dbReference type="EC" id="2.7.1.40"/>
    </reaction>
</comment>
<dbReference type="SUPFAM" id="SSF51621">
    <property type="entry name" value="Phosphoenolpyruvate/pyruvate domain"/>
    <property type="match status" value="1"/>
</dbReference>
<dbReference type="GO" id="GO:0004743">
    <property type="term" value="F:pyruvate kinase activity"/>
    <property type="evidence" value="ECO:0007669"/>
    <property type="project" value="UniProtKB-EC"/>
</dbReference>
<comment type="pathway">
    <text evidence="1 12">Carbohydrate degradation; glycolysis; pyruvate from D-glyceraldehyde 3-phosphate: step 5/5.</text>
</comment>
<dbReference type="InterPro" id="IPR015813">
    <property type="entry name" value="Pyrv/PenolPyrv_kinase-like_dom"/>
</dbReference>
<keyword evidence="5" id="KW-0479">Metal-binding</keyword>
<evidence type="ECO:0000256" key="6">
    <source>
        <dbReference type="ARBA" id="ARBA00022741"/>
    </source>
</evidence>
<gene>
    <name evidence="14" type="ORF">SAMN04488058_10246</name>
</gene>
<dbReference type="EC" id="2.7.1.40" evidence="3 12"/>
<dbReference type="InterPro" id="IPR011037">
    <property type="entry name" value="Pyrv_Knase-like_insert_dom_sf"/>
</dbReference>
<dbReference type="InterPro" id="IPR015793">
    <property type="entry name" value="Pyrv_Knase_brl"/>
</dbReference>
<evidence type="ECO:0000259" key="13">
    <source>
        <dbReference type="Pfam" id="PF00224"/>
    </source>
</evidence>
<evidence type="ECO:0000256" key="9">
    <source>
        <dbReference type="ARBA" id="ARBA00022842"/>
    </source>
</evidence>
<dbReference type="GO" id="GO:0030955">
    <property type="term" value="F:potassium ion binding"/>
    <property type="evidence" value="ECO:0007669"/>
    <property type="project" value="InterPro"/>
</dbReference>
<reference evidence="15" key="1">
    <citation type="submission" date="2016-10" db="EMBL/GenBank/DDBJ databases">
        <authorList>
            <person name="Varghese N."/>
            <person name="Submissions S."/>
        </authorList>
    </citation>
    <scope>NUCLEOTIDE SEQUENCE [LARGE SCALE GENOMIC DNA]</scope>
    <source>
        <strain evidence="15">CGMCC 1.10218</strain>
    </source>
</reference>
<keyword evidence="6" id="KW-0547">Nucleotide-binding</keyword>
<keyword evidence="4 12" id="KW-0808">Transferase</keyword>
<evidence type="ECO:0000256" key="5">
    <source>
        <dbReference type="ARBA" id="ARBA00022723"/>
    </source>
</evidence>
<evidence type="ECO:0000256" key="11">
    <source>
        <dbReference type="ARBA" id="ARBA00023317"/>
    </source>
</evidence>
<protein>
    <recommendedName>
        <fullName evidence="3 12">Pyruvate kinase</fullName>
        <ecNumber evidence="3 12">2.7.1.40</ecNumber>
    </recommendedName>
</protein>
<comment type="similarity">
    <text evidence="2 12">Belongs to the pyruvate kinase family.</text>
</comment>